<name>A0A9N8WNL0_9GLOM</name>
<keyword evidence="3" id="KW-1185">Reference proteome</keyword>
<evidence type="ECO:0000313" key="3">
    <source>
        <dbReference type="Proteomes" id="UP000789508"/>
    </source>
</evidence>
<organism evidence="2 3">
    <name type="scientific">Ambispora leptoticha</name>
    <dbReference type="NCBI Taxonomy" id="144679"/>
    <lineage>
        <taxon>Eukaryota</taxon>
        <taxon>Fungi</taxon>
        <taxon>Fungi incertae sedis</taxon>
        <taxon>Mucoromycota</taxon>
        <taxon>Glomeromycotina</taxon>
        <taxon>Glomeromycetes</taxon>
        <taxon>Archaeosporales</taxon>
        <taxon>Ambisporaceae</taxon>
        <taxon>Ambispora</taxon>
    </lineage>
</organism>
<dbReference type="EMBL" id="CAJVPS010000487">
    <property type="protein sequence ID" value="CAG8489531.1"/>
    <property type="molecule type" value="Genomic_DNA"/>
</dbReference>
<protein>
    <submittedName>
        <fullName evidence="2">423_t:CDS:1</fullName>
    </submittedName>
</protein>
<reference evidence="2" key="1">
    <citation type="submission" date="2021-06" db="EMBL/GenBank/DDBJ databases">
        <authorList>
            <person name="Kallberg Y."/>
            <person name="Tangrot J."/>
            <person name="Rosling A."/>
        </authorList>
    </citation>
    <scope>NUCLEOTIDE SEQUENCE</scope>
    <source>
        <strain evidence="2">FL130A</strain>
    </source>
</reference>
<evidence type="ECO:0000313" key="2">
    <source>
        <dbReference type="EMBL" id="CAG8489531.1"/>
    </source>
</evidence>
<dbReference type="Proteomes" id="UP000789508">
    <property type="component" value="Unassembled WGS sequence"/>
</dbReference>
<dbReference type="AlphaFoldDB" id="A0A9N8WNL0"/>
<proteinExistence type="predicted"/>
<accession>A0A9N8WNL0</accession>
<gene>
    <name evidence="2" type="ORF">ALEPTO_LOCUS2907</name>
</gene>
<feature type="region of interest" description="Disordered" evidence="1">
    <location>
        <begin position="1"/>
        <end position="39"/>
    </location>
</feature>
<feature type="compositionally biased region" description="Polar residues" evidence="1">
    <location>
        <begin position="16"/>
        <end position="32"/>
    </location>
</feature>
<feature type="compositionally biased region" description="Basic and acidic residues" evidence="1">
    <location>
        <begin position="1"/>
        <end position="14"/>
    </location>
</feature>
<evidence type="ECO:0000256" key="1">
    <source>
        <dbReference type="SAM" id="MobiDB-lite"/>
    </source>
</evidence>
<comment type="caution">
    <text evidence="2">The sequence shown here is derived from an EMBL/GenBank/DDBJ whole genome shotgun (WGS) entry which is preliminary data.</text>
</comment>
<sequence length="39" mass="4200">MGDDDARCERRGDNMEPTNGDNDSIEPTNGSESMVVVGE</sequence>